<dbReference type="Proteomes" id="UP001199631">
    <property type="component" value="Unassembled WGS sequence"/>
</dbReference>
<dbReference type="EMBL" id="JAIFZM010000004">
    <property type="protein sequence ID" value="MCG3418686.1"/>
    <property type="molecule type" value="Genomic_DNA"/>
</dbReference>
<accession>A0AAW5B2T3</accession>
<gene>
    <name evidence="1" type="ORF">K3T81_05940</name>
</gene>
<sequence>MSFFIKQMITSKLKQLPPEELLKYAKQYGFTITREEANSIAQYLKSHNVDPFTEKGRNTMVQELAKRTDVSTAKKAHKLFTELITSYGLEHLFE</sequence>
<dbReference type="RefSeq" id="WP_106896945.1">
    <property type="nucleotide sequence ID" value="NZ_JAIFZM010000004.1"/>
</dbReference>
<dbReference type="AlphaFoldDB" id="A0AAW5B2T3"/>
<organism evidence="1 2">
    <name type="scientific">Oceanobacillus jordanicus</name>
    <dbReference type="NCBI Taxonomy" id="2867266"/>
    <lineage>
        <taxon>Bacteria</taxon>
        <taxon>Bacillati</taxon>
        <taxon>Bacillota</taxon>
        <taxon>Bacilli</taxon>
        <taxon>Bacillales</taxon>
        <taxon>Bacillaceae</taxon>
        <taxon>Oceanobacillus</taxon>
    </lineage>
</organism>
<dbReference type="InterPro" id="IPR020277">
    <property type="entry name" value="DUF2624"/>
</dbReference>
<reference evidence="1 2" key="1">
    <citation type="journal article" date="2022" name="Evol. Bioinform. Online">
        <title>Draft Genome Sequence of Oceanobacillus jordanicus Strain GSFE11, a Halotolerant Plant Growth-Promoting Bacterial Endophyte Isolated From the Jordan Valley.</title>
        <authorList>
            <person name="Alhindi T."/>
            <person name="Albdaiwi R."/>
        </authorList>
    </citation>
    <scope>NUCLEOTIDE SEQUENCE [LARGE SCALE GENOMIC DNA]</scope>
    <source>
        <strain evidence="1 2">GSFE11</strain>
    </source>
</reference>
<name>A0AAW5B2T3_9BACI</name>
<evidence type="ECO:0000313" key="2">
    <source>
        <dbReference type="Proteomes" id="UP001199631"/>
    </source>
</evidence>
<evidence type="ECO:0000313" key="1">
    <source>
        <dbReference type="EMBL" id="MCG3418686.1"/>
    </source>
</evidence>
<keyword evidence="2" id="KW-1185">Reference proteome</keyword>
<protein>
    <submittedName>
        <fullName evidence="1">DUF2624 domain-containing protein</fullName>
    </submittedName>
</protein>
<comment type="caution">
    <text evidence="1">The sequence shown here is derived from an EMBL/GenBank/DDBJ whole genome shotgun (WGS) entry which is preliminary data.</text>
</comment>
<dbReference type="Pfam" id="PF11116">
    <property type="entry name" value="DUF2624"/>
    <property type="match status" value="1"/>
</dbReference>
<proteinExistence type="predicted"/>